<feature type="compositionally biased region" description="Basic and acidic residues" evidence="1">
    <location>
        <begin position="809"/>
        <end position="823"/>
    </location>
</feature>
<feature type="region of interest" description="Disordered" evidence="1">
    <location>
        <begin position="1143"/>
        <end position="1163"/>
    </location>
</feature>
<evidence type="ECO:0000313" key="9">
    <source>
        <dbReference type="Proteomes" id="UP000030708"/>
    </source>
</evidence>
<feature type="region of interest" description="Disordered" evidence="1">
    <location>
        <begin position="917"/>
        <end position="968"/>
    </location>
</feature>
<feature type="domain" description="Duffy-binding-like" evidence="3">
    <location>
        <begin position="643"/>
        <end position="799"/>
    </location>
</feature>
<evidence type="ECO:0008006" key="10">
    <source>
        <dbReference type="Google" id="ProtNLM"/>
    </source>
</evidence>
<feature type="region of interest" description="Disordered" evidence="1">
    <location>
        <begin position="789"/>
        <end position="889"/>
    </location>
</feature>
<feature type="compositionally biased region" description="Basic and acidic residues" evidence="1">
    <location>
        <begin position="1775"/>
        <end position="1794"/>
    </location>
</feature>
<reference evidence="8 9" key="2">
    <citation type="submission" date="2013-02" db="EMBL/GenBank/DDBJ databases">
        <title>The Genome Sequence of Plasmodium falciparum Tanzania (2000708).</title>
        <authorList>
            <consortium name="The Broad Institute Genome Sequencing Platform"/>
            <consortium name="The Broad Institute Genome Sequencing Center for Infectious Disease"/>
            <person name="Neafsey D."/>
            <person name="Cheeseman I."/>
            <person name="Volkman S."/>
            <person name="Adams J."/>
            <person name="Walker B."/>
            <person name="Young S.K."/>
            <person name="Zeng Q."/>
            <person name="Gargeya S."/>
            <person name="Fitzgerald M."/>
            <person name="Haas B."/>
            <person name="Abouelleil A."/>
            <person name="Alvarado L."/>
            <person name="Arachchi H.M."/>
            <person name="Berlin A.M."/>
            <person name="Chapman S.B."/>
            <person name="Dewar J."/>
            <person name="Goldberg J."/>
            <person name="Griggs A."/>
            <person name="Gujja S."/>
            <person name="Hansen M."/>
            <person name="Howarth C."/>
            <person name="Imamovic A."/>
            <person name="Larimer J."/>
            <person name="McCowan C."/>
            <person name="Murphy C."/>
            <person name="Neiman D."/>
            <person name="Pearson M."/>
            <person name="Priest M."/>
            <person name="Roberts A."/>
            <person name="Saif S."/>
            <person name="Shea T."/>
            <person name="Sisk P."/>
            <person name="Sykes S."/>
            <person name="Wortman J."/>
            <person name="Nusbaum C."/>
            <person name="Birren B."/>
        </authorList>
    </citation>
    <scope>NUCLEOTIDE SEQUENCE [LARGE SCALE GENOMIC DNA]</scope>
    <source>
        <strain evidence="9">Tanzania (2000708)</strain>
    </source>
</reference>
<dbReference type="SUPFAM" id="SSF140924">
    <property type="entry name" value="Duffy binding domain-like"/>
    <property type="match status" value="4"/>
</dbReference>
<feature type="compositionally biased region" description="Basic and acidic residues" evidence="1">
    <location>
        <begin position="789"/>
        <end position="801"/>
    </location>
</feature>
<accession>A0A024VX79</accession>
<feature type="domain" description="Duffy-antigen binding" evidence="4">
    <location>
        <begin position="122"/>
        <end position="326"/>
    </location>
</feature>
<dbReference type="Gene3D" id="1.20.58.1930">
    <property type="match status" value="1"/>
</dbReference>
<dbReference type="InterPro" id="IPR054595">
    <property type="entry name" value="DBL_C"/>
</dbReference>
<dbReference type="FunFam" id="1.20.58.830:FF:000002">
    <property type="entry name" value="Erythrocyte membrane protein 1, PfEMP1"/>
    <property type="match status" value="1"/>
</dbReference>
<feature type="domain" description="Duffy-binding-like" evidence="7">
    <location>
        <begin position="330"/>
        <end position="482"/>
    </location>
</feature>
<feature type="compositionally biased region" description="Basic and acidic residues" evidence="1">
    <location>
        <begin position="869"/>
        <end position="889"/>
    </location>
</feature>
<dbReference type="GO" id="GO:0016020">
    <property type="term" value="C:membrane"/>
    <property type="evidence" value="ECO:0007669"/>
    <property type="project" value="InterPro"/>
</dbReference>
<feature type="compositionally biased region" description="Basic and acidic residues" evidence="1">
    <location>
        <begin position="1736"/>
        <end position="1760"/>
    </location>
</feature>
<gene>
    <name evidence="8" type="ORF">PFTANZ_06435</name>
</gene>
<feature type="domain" description="Plasmodium falciparum erythrocyte membrane protein-1 N-terminal segment" evidence="5">
    <location>
        <begin position="24"/>
        <end position="58"/>
    </location>
</feature>
<evidence type="ECO:0000259" key="4">
    <source>
        <dbReference type="Pfam" id="PF05424"/>
    </source>
</evidence>
<dbReference type="FunFam" id="1.20.58.1930:FF:000001">
    <property type="entry name" value="Erythrocyte membrane protein 1, PfEMP1"/>
    <property type="match status" value="1"/>
</dbReference>
<evidence type="ECO:0000259" key="3">
    <source>
        <dbReference type="Pfam" id="PF03011"/>
    </source>
</evidence>
<dbReference type="Pfam" id="PF03011">
    <property type="entry name" value="PFEMP"/>
    <property type="match status" value="2"/>
</dbReference>
<proteinExistence type="predicted"/>
<dbReference type="EMBL" id="KI927031">
    <property type="protein sequence ID" value="ETW32845.1"/>
    <property type="molecule type" value="Genomic_DNA"/>
</dbReference>
<sequence length="1826" mass="209008">MDPPVRSPRATGTQSAPNNEDPKDAKELLDRIGQDVYKKVKGDSEQYREKLEGKLTEAVTTTWETVDTINPCKLVEDYYNNHVNGNSERYPCGTGKEERFSDTLGGQCTDQQIEGNDRNNGGACAPYRRLYLCNKNMVKMDTNNNDGKAKHNLLLEVCMAAKYEGDLIKDHYTNHERTNEGTASELCTVLARSFADIGDIVRGKDLFYGNTQERAQRKKLDDSLKEIFKKIHEDVTKKNAALQTRYGQDGQNFYQLREDWWTANRATVWKAITCDNRLAGAHYFRKTCNGGEQTTGYCRCNDDKPDADKQNIDPPTYFDYVPQYLRWFEEWAEDFCRKKNKKIKDVKRNCRDETEKYCSGNGYDCTKTIYKKGKLVISSECTKCSVWCRLYESWIDNQKKEFLKQRKKCRNEIPSSKRKKRIIRSGEYEGYEKKFYEQLKKHGYDDVTKFLGLLNKEATCEAIGDEKEKINFKTVDNRFNKNKNDEGTFYHSEYCKVCPGCGVERKGDKWTEKKNGTCDVKKPYKILNDKNFNGIDVLSFGDKGNEIKSKIDKFCLTQNGKSGKDSSIGSGDCGGNSDPSLCEPWQCYKHNEVQKDDDDDEHPDYVKNAGGLCILPNPKKKKEESDSKSQNEPEQFQKTFNDFFYFWIRRFLNDSMYWREKVNSCINNSNPKKCVKKCYGKCECFLKWIGKKEKEWEKIKVHFDTQEGFDILGNNYDLALKILLNIDELFKDIKDGYGNAKELEGIKKLLDEEKKREKEAAGVAGGVVGVVVGDKDNTTIDKLLKHEAQDAEQCKDCKEPTTKPGDLARSADSDDTPSRPDHAEEQEEEDDIDDSEDDFKDDENEDEVEEEDKETDPPEADPAVVENTEEVKEVKEEKGPSQEDPKVCETVDNILTKDTTALNEACKQKYQYGKEKFPNWKCVTPSGKPGDNTATREGAGRVARHTTGASDTTRDSDTTGGSICVPPRRRRLYVGKLHDWAKTSGSNTVVSGQAQTQGDGQNTPVSGGNTQESESPQGLSTSATASRAQSDPLLTAFVESAAVETFFAWHRYKAENTKTQGGAGLGVSPDQEASQEVDPEDELKNGTIPEEFKRQMFYTLADYKDILDGKNMEVVNLLKDGSPSDKEMYTREKKIKDAIDKVFSNSVSKPSGPPKTDSDKNPKTWWNKHAESIWNGMVCALTYKENGSGGADAKIERYDEVRSKLWDDAKKKPKDPQYEYETVELKEEVNGAKPETKAPASSDNTPKTTLKNFVLRPPYFRYLEEWGETFCRERRRRLAQIKHECRSEKTGKEHCSGDGHDCTDRKLKHKNMFDDLDCPDCYKQCRKYRKWIDMKFAEFHKQKDKYKGERGKLPNNSNGGGDKNCCKDIENHKSAADFLKELKHCKNAEGDEEKDEDKKNKLDFTNITQTFSRSTYCKTCPPNEVTCNRGRRRTNPCTPDNGNKWQSVFDKIPENNGKSSTIEVEMIDRRWPFIKEYLKNSEKLPKSGNSVDSLFKESRLFKSVRKQEWECRFNKEEKTDVCNLTNYVENIDLNQYTTFKVFLLYWLEDFLYGYYISKKRKIVEKCTPKEGETCSEGNSKNYCVCVKKWVEQKKEEWEKIKKYYDDNFKVEGEPIYSRIRSFFNQQLFDSAIKKDKGNVTQLSDLEKSVGCNCAENSKELEDANKKDIVECIHENLDTKIKPCFNSTSGEKQAECEKYTPPEPDDDLLLEEENTVEAPNICPNQVEETKKVVEEDACKRAEVPSKESSTEENSGDSKNEDTPALNPEPPAPAPEQNDKKELPKEEKKVEPPIKLLEKPHVLTALVTSTLAWSVGIGFATFTYFYLK</sequence>
<evidence type="ECO:0000313" key="8">
    <source>
        <dbReference type="EMBL" id="ETW32845.1"/>
    </source>
</evidence>
<dbReference type="InterPro" id="IPR042202">
    <property type="entry name" value="Duffy-ag-bd_sf"/>
</dbReference>
<feature type="domain" description="Duffy-antigen binding" evidence="4">
    <location>
        <begin position="963"/>
        <end position="1208"/>
    </location>
</feature>
<reference evidence="8 9" key="1">
    <citation type="submission" date="2013-02" db="EMBL/GenBank/DDBJ databases">
        <title>The Genome Annotation of Plasmodium falciparum Tanzania (2000708).</title>
        <authorList>
            <consortium name="The Broad Institute Genome Sequencing Platform"/>
            <consortium name="The Broad Institute Genome Sequencing Center for Infectious Disease"/>
            <person name="Neafsey D."/>
            <person name="Hoffman S."/>
            <person name="Volkman S."/>
            <person name="Rosenthal P."/>
            <person name="Walker B."/>
            <person name="Young S.K."/>
            <person name="Zeng Q."/>
            <person name="Gargeya S."/>
            <person name="Fitzgerald M."/>
            <person name="Haas B."/>
            <person name="Abouelleil A."/>
            <person name="Allen A.W."/>
            <person name="Alvarado L."/>
            <person name="Arachchi H.M."/>
            <person name="Berlin A.M."/>
            <person name="Chapman S.B."/>
            <person name="Gainer-Dewar J."/>
            <person name="Goldberg J."/>
            <person name="Griggs A."/>
            <person name="Gujja S."/>
            <person name="Hansen M."/>
            <person name="Howarth C."/>
            <person name="Imamovic A."/>
            <person name="Ireland A."/>
            <person name="Larimer J."/>
            <person name="McCowan C."/>
            <person name="Murphy C."/>
            <person name="Pearson M."/>
            <person name="Poon T.W."/>
            <person name="Priest M."/>
            <person name="Roberts A."/>
            <person name="Saif S."/>
            <person name="Shea T."/>
            <person name="Sisk P."/>
            <person name="Sykes S."/>
            <person name="Wortman J."/>
            <person name="Nusbaum C."/>
            <person name="Birren B."/>
        </authorList>
    </citation>
    <scope>NUCLEOTIDE SEQUENCE [LARGE SCALE GENOMIC DNA]</scope>
    <source>
        <strain evidence="9">Tanzania (2000708)</strain>
    </source>
</reference>
<keyword evidence="2" id="KW-1133">Transmembrane helix</keyword>
<evidence type="ECO:0000256" key="2">
    <source>
        <dbReference type="SAM" id="Phobius"/>
    </source>
</evidence>
<dbReference type="Pfam" id="PF22672">
    <property type="entry name" value="DBL_C"/>
    <property type="match status" value="2"/>
</dbReference>
<dbReference type="Gene3D" id="1.20.1310.20">
    <property type="entry name" value="Duffy-antigen binding domain"/>
    <property type="match status" value="2"/>
</dbReference>
<feature type="region of interest" description="Disordered" evidence="1">
    <location>
        <begin position="1736"/>
        <end position="1794"/>
    </location>
</feature>
<feature type="non-terminal residue" evidence="8">
    <location>
        <position position="1826"/>
    </location>
</feature>
<feature type="compositionally biased region" description="Basic and acidic residues" evidence="1">
    <location>
        <begin position="621"/>
        <end position="631"/>
    </location>
</feature>
<feature type="domain" description="Cysteine-rich interdomain region 1 gamma" evidence="6">
    <location>
        <begin position="1460"/>
        <end position="1526"/>
    </location>
</feature>
<dbReference type="FunFam" id="1.20.58.830:FF:000003">
    <property type="entry name" value="Erythrocyte membrane protein 1, PfEMP1"/>
    <property type="match status" value="1"/>
</dbReference>
<evidence type="ECO:0000256" key="1">
    <source>
        <dbReference type="SAM" id="MobiDB-lite"/>
    </source>
</evidence>
<dbReference type="InterPro" id="IPR008602">
    <property type="entry name" value="Duffy-antigen-binding"/>
</dbReference>
<dbReference type="Pfam" id="PF15447">
    <property type="entry name" value="NTS"/>
    <property type="match status" value="1"/>
</dbReference>
<evidence type="ECO:0000259" key="6">
    <source>
        <dbReference type="Pfam" id="PF18562"/>
    </source>
</evidence>
<protein>
    <recommendedName>
        <fullName evidence="10">Duffy-binding-like domain-containing protein</fullName>
    </recommendedName>
</protein>
<evidence type="ECO:0000259" key="5">
    <source>
        <dbReference type="Pfam" id="PF15447"/>
    </source>
</evidence>
<dbReference type="InterPro" id="IPR029210">
    <property type="entry name" value="PfEMP1_NTS"/>
</dbReference>
<feature type="region of interest" description="Disordered" evidence="1">
    <location>
        <begin position="983"/>
        <end position="1028"/>
    </location>
</feature>
<dbReference type="GO" id="GO:0046789">
    <property type="term" value="F:host cell surface receptor binding"/>
    <property type="evidence" value="ECO:0007669"/>
    <property type="project" value="InterPro"/>
</dbReference>
<name>A0A024VX79_PLAFA</name>
<feature type="transmembrane region" description="Helical" evidence="2">
    <location>
        <begin position="1800"/>
        <end position="1825"/>
    </location>
</feature>
<feature type="region of interest" description="Disordered" evidence="1">
    <location>
        <begin position="1"/>
        <end position="25"/>
    </location>
</feature>
<dbReference type="Pfam" id="PF05424">
    <property type="entry name" value="Duffy_binding"/>
    <property type="match status" value="2"/>
</dbReference>
<keyword evidence="2" id="KW-0812">Transmembrane</keyword>
<feature type="compositionally biased region" description="Acidic residues" evidence="1">
    <location>
        <begin position="824"/>
        <end position="859"/>
    </location>
</feature>
<dbReference type="InterPro" id="IPR041480">
    <property type="entry name" value="CIDR1_gamma"/>
</dbReference>
<dbReference type="Gene3D" id="1.20.58.830">
    <property type="match status" value="3"/>
</dbReference>
<organism evidence="8 9">
    <name type="scientific">Plasmodium falciparum Tanzania</name>
    <name type="common">2000708</name>
    <dbReference type="NCBI Taxonomy" id="1036725"/>
    <lineage>
        <taxon>Eukaryota</taxon>
        <taxon>Sar</taxon>
        <taxon>Alveolata</taxon>
        <taxon>Apicomplexa</taxon>
        <taxon>Aconoidasida</taxon>
        <taxon>Haemosporida</taxon>
        <taxon>Plasmodiidae</taxon>
        <taxon>Plasmodium</taxon>
        <taxon>Plasmodium (Laverania)</taxon>
    </lineage>
</organism>
<feature type="domain" description="Duffy-binding-like" evidence="7">
    <location>
        <begin position="1265"/>
        <end position="1414"/>
    </location>
</feature>
<keyword evidence="2" id="KW-0472">Membrane</keyword>
<dbReference type="FunFam" id="1.20.1310.20:FF:000001">
    <property type="entry name" value="Erythrocyte membrane protein 1, PfEMP1"/>
    <property type="match status" value="1"/>
</dbReference>
<feature type="domain" description="Duffy-binding-like" evidence="3">
    <location>
        <begin position="1542"/>
        <end position="1688"/>
    </location>
</feature>
<evidence type="ECO:0000259" key="7">
    <source>
        <dbReference type="Pfam" id="PF22672"/>
    </source>
</evidence>
<dbReference type="Pfam" id="PF18562">
    <property type="entry name" value="CIDR1_gamma"/>
    <property type="match status" value="1"/>
</dbReference>
<dbReference type="Proteomes" id="UP000030708">
    <property type="component" value="Unassembled WGS sequence"/>
</dbReference>
<dbReference type="InterPro" id="IPR004258">
    <property type="entry name" value="DBL"/>
</dbReference>
<feature type="region of interest" description="Disordered" evidence="1">
    <location>
        <begin position="1058"/>
        <end position="1084"/>
    </location>
</feature>
<feature type="region of interest" description="Disordered" evidence="1">
    <location>
        <begin position="609"/>
        <end position="633"/>
    </location>
</feature>